<protein>
    <submittedName>
        <fullName evidence="1">Uncharacterized protein</fullName>
    </submittedName>
</protein>
<evidence type="ECO:0000313" key="2">
    <source>
        <dbReference type="Proteomes" id="UP000245444"/>
    </source>
</evidence>
<evidence type="ECO:0000313" key="1">
    <source>
        <dbReference type="EMBL" id="AWN45726.1"/>
    </source>
</evidence>
<gene>
    <name evidence="1" type="ORF">DK419_04840</name>
</gene>
<dbReference type="AlphaFoldDB" id="A0A2U8WK86"/>
<dbReference type="OrthoDB" id="7998976at2"/>
<reference evidence="1 2" key="1">
    <citation type="submission" date="2018-05" db="EMBL/GenBank/DDBJ databases">
        <title>Complete Genome Sequence of Methylobacterium sp. 17Sr1-28.</title>
        <authorList>
            <person name="Srinivasan S."/>
        </authorList>
    </citation>
    <scope>NUCLEOTIDE SEQUENCE [LARGE SCALE GENOMIC DNA]</scope>
    <source>
        <strain evidence="1 2">17Sr1-28</strain>
    </source>
</reference>
<accession>A0A2U8WK86</accession>
<dbReference type="EMBL" id="CP029553">
    <property type="protein sequence ID" value="AWN45726.1"/>
    <property type="molecule type" value="Genomic_DNA"/>
</dbReference>
<dbReference type="Proteomes" id="UP000245444">
    <property type="component" value="Chromosome"/>
</dbReference>
<proteinExistence type="predicted"/>
<organism evidence="1 2">
    <name type="scientific">Methylobacterium terrae</name>
    <dbReference type="NCBI Taxonomy" id="2202827"/>
    <lineage>
        <taxon>Bacteria</taxon>
        <taxon>Pseudomonadati</taxon>
        <taxon>Pseudomonadota</taxon>
        <taxon>Alphaproteobacteria</taxon>
        <taxon>Hyphomicrobiales</taxon>
        <taxon>Methylobacteriaceae</taxon>
        <taxon>Methylobacterium</taxon>
    </lineage>
</organism>
<sequence>MLLYEVTDALGVGGLFRDVMKPLDTYLSNGEVEAGQPIGRGDADATATALRDGTIRRNAIRRVPETVSVRG</sequence>
<name>A0A2U8WK86_9HYPH</name>
<keyword evidence="2" id="KW-1185">Reference proteome</keyword>
<dbReference type="KEGG" id="mtea:DK419_04840"/>